<reference evidence="2" key="1">
    <citation type="journal article" date="2016" name="Nat. Biotechnol.">
        <title>Sequencing wild and cultivated cassava and related species reveals extensive interspecific hybridization and genetic diversity.</title>
        <authorList>
            <person name="Bredeson J.V."/>
            <person name="Lyons J.B."/>
            <person name="Prochnik S.E."/>
            <person name="Wu G.A."/>
            <person name="Ha C.M."/>
            <person name="Edsinger-Gonzales E."/>
            <person name="Grimwood J."/>
            <person name="Schmutz J."/>
            <person name="Rabbi I.Y."/>
            <person name="Egesi C."/>
            <person name="Nauluvula P."/>
            <person name="Lebot V."/>
            <person name="Ndunguru J."/>
            <person name="Mkamilo G."/>
            <person name="Bart R.S."/>
            <person name="Setter T.L."/>
            <person name="Gleadow R.M."/>
            <person name="Kulakow P."/>
            <person name="Ferguson M.E."/>
            <person name="Rounsley S."/>
            <person name="Rokhsar D.S."/>
        </authorList>
    </citation>
    <scope>NUCLEOTIDE SEQUENCE [LARGE SCALE GENOMIC DNA]</scope>
    <source>
        <strain evidence="2">cv. AM560-2</strain>
    </source>
</reference>
<gene>
    <name evidence="1" type="ORF">MANES_13G093050v8</name>
</gene>
<comment type="caution">
    <text evidence="1">The sequence shown here is derived from an EMBL/GenBank/DDBJ whole genome shotgun (WGS) entry which is preliminary data.</text>
</comment>
<sequence>MGSLKIKPHAVLLPYPAQGFHITFVNTEFNHRRLLQSNGLNFVKAVIDFRFETVPDGLPSSDKDATQDIWALSDSVQKNCPIPFRELLRKLNSSPELPPVSCIISDGLMSFAIEAAHEFGIPEVQFWTASAIGLIGFLHFDELIKRGIVPFKDDNFMNDGSLEMPLDWIEGVENIRLKDMPTLIRTTDPKDIMLNFMSNEAQNCLKSSAIIFNTFAELEHPSPLSLLEKHLPPLPVAKSLKSNLWKEDFKCLEWLDKQESQSVLYVNYGSITVMSEDQFQEFAWGLANSKPHFCGLLGLIKERGFIAHWCSQQQNSTLESVCNGVPMLCWPFFDEQPMNCRYSCTKWGIGMEINHDVKRSEIQRLVEEIMEGEKGKKMKINALEWKKKAESYKNWRIILY</sequence>
<proteinExistence type="predicted"/>
<protein>
    <submittedName>
        <fullName evidence="1">Uncharacterized protein</fullName>
    </submittedName>
</protein>
<organism evidence="1 2">
    <name type="scientific">Manihot esculenta</name>
    <name type="common">Cassava</name>
    <name type="synonym">Jatropha manihot</name>
    <dbReference type="NCBI Taxonomy" id="3983"/>
    <lineage>
        <taxon>Eukaryota</taxon>
        <taxon>Viridiplantae</taxon>
        <taxon>Streptophyta</taxon>
        <taxon>Embryophyta</taxon>
        <taxon>Tracheophyta</taxon>
        <taxon>Spermatophyta</taxon>
        <taxon>Magnoliopsida</taxon>
        <taxon>eudicotyledons</taxon>
        <taxon>Gunneridae</taxon>
        <taxon>Pentapetalae</taxon>
        <taxon>rosids</taxon>
        <taxon>fabids</taxon>
        <taxon>Malpighiales</taxon>
        <taxon>Euphorbiaceae</taxon>
        <taxon>Crotonoideae</taxon>
        <taxon>Manihoteae</taxon>
        <taxon>Manihot</taxon>
    </lineage>
</organism>
<evidence type="ECO:0000313" key="2">
    <source>
        <dbReference type="Proteomes" id="UP000091857"/>
    </source>
</evidence>
<evidence type="ECO:0000313" key="1">
    <source>
        <dbReference type="EMBL" id="KAG8641016.1"/>
    </source>
</evidence>
<accession>A0ACB7GM43</accession>
<name>A0ACB7GM43_MANES</name>
<dbReference type="EMBL" id="CM004399">
    <property type="protein sequence ID" value="KAG8641016.1"/>
    <property type="molecule type" value="Genomic_DNA"/>
</dbReference>
<keyword evidence="2" id="KW-1185">Reference proteome</keyword>
<dbReference type="Proteomes" id="UP000091857">
    <property type="component" value="Chromosome 13"/>
</dbReference>